<protein>
    <submittedName>
        <fullName evidence="2">Unnamed protein product</fullName>
    </submittedName>
</protein>
<dbReference type="Proteomes" id="UP001165121">
    <property type="component" value="Unassembled WGS sequence"/>
</dbReference>
<name>A0A9W6YDL7_9STRA</name>
<dbReference type="GO" id="GO:0005634">
    <property type="term" value="C:nucleus"/>
    <property type="evidence" value="ECO:0007669"/>
    <property type="project" value="InterPro"/>
</dbReference>
<reference evidence="2" key="1">
    <citation type="submission" date="2023-04" db="EMBL/GenBank/DDBJ databases">
        <title>Phytophthora fragariaefolia NBRC 109709.</title>
        <authorList>
            <person name="Ichikawa N."/>
            <person name="Sato H."/>
            <person name="Tonouchi N."/>
        </authorList>
    </citation>
    <scope>NUCLEOTIDE SEQUENCE</scope>
    <source>
        <strain evidence="2">NBRC 109709</strain>
    </source>
</reference>
<evidence type="ECO:0000313" key="3">
    <source>
        <dbReference type="Proteomes" id="UP001165121"/>
    </source>
</evidence>
<organism evidence="2 3">
    <name type="scientific">Phytophthora fragariaefolia</name>
    <dbReference type="NCBI Taxonomy" id="1490495"/>
    <lineage>
        <taxon>Eukaryota</taxon>
        <taxon>Sar</taxon>
        <taxon>Stramenopiles</taxon>
        <taxon>Oomycota</taxon>
        <taxon>Peronosporomycetes</taxon>
        <taxon>Peronosporales</taxon>
        <taxon>Peronosporaceae</taxon>
        <taxon>Phytophthora</taxon>
    </lineage>
</organism>
<dbReference type="PANTHER" id="PTHR17008">
    <property type="entry name" value="MEIOSIS-EXPRESSED GENE 1 PROTEIN"/>
    <property type="match status" value="1"/>
</dbReference>
<dbReference type="EMBL" id="BSXT01005079">
    <property type="protein sequence ID" value="GMF59642.1"/>
    <property type="molecule type" value="Genomic_DNA"/>
</dbReference>
<dbReference type="OrthoDB" id="10023051at2759"/>
<dbReference type="InterPro" id="IPR020186">
    <property type="entry name" value="Meiosis-expressed_gene_1"/>
</dbReference>
<dbReference type="Pfam" id="PF15163">
    <property type="entry name" value="Meiosis_expr"/>
    <property type="match status" value="1"/>
</dbReference>
<dbReference type="AlphaFoldDB" id="A0A9W6YDL7"/>
<keyword evidence="3" id="KW-1185">Reference proteome</keyword>
<proteinExistence type="inferred from homology"/>
<sequence length="188" mass="22012">MGYAVPNFSVDVPPEILVRLCGFRSRPFPFTVCVLLRQQTPRHPREAAMEVLSISATPLRRSTLSSRGTSRSSTMRSLNTQFKMDEEYSSGNNNHAQPQLHPVITSTKATRCYRPKEWSPEAEEAFRVQQTGWRDIKEYMETYGEPERWHNGFIRCTRVKANGYYTYWRPHRECDDKYLCTVKLFEYA</sequence>
<evidence type="ECO:0000256" key="1">
    <source>
        <dbReference type="ARBA" id="ARBA00008514"/>
    </source>
</evidence>
<accession>A0A9W6YDL7</accession>
<comment type="similarity">
    <text evidence="1">Belongs to the MEIG1 family.</text>
</comment>
<comment type="caution">
    <text evidence="2">The sequence shown here is derived from an EMBL/GenBank/DDBJ whole genome shotgun (WGS) entry which is preliminary data.</text>
</comment>
<dbReference type="PANTHER" id="PTHR17008:SF1">
    <property type="entry name" value="MEIOSIS EXPRESSED GENE 1 PROTEIN HOMOLOG"/>
    <property type="match status" value="1"/>
</dbReference>
<evidence type="ECO:0000313" key="2">
    <source>
        <dbReference type="EMBL" id="GMF59642.1"/>
    </source>
</evidence>
<gene>
    <name evidence="2" type="ORF">Pfra01_002581300</name>
</gene>